<dbReference type="STRING" id="1225564.AA309_10350"/>
<organism evidence="1 2">
    <name type="scientific">Microvirga vignae</name>
    <dbReference type="NCBI Taxonomy" id="1225564"/>
    <lineage>
        <taxon>Bacteria</taxon>
        <taxon>Pseudomonadati</taxon>
        <taxon>Pseudomonadota</taxon>
        <taxon>Alphaproteobacteria</taxon>
        <taxon>Hyphomicrobiales</taxon>
        <taxon>Methylobacteriaceae</taxon>
        <taxon>Microvirga</taxon>
    </lineage>
</organism>
<accession>A0A0H1RD92</accession>
<gene>
    <name evidence="1" type="ORF">AA309_10350</name>
</gene>
<dbReference type="AlphaFoldDB" id="A0A0H1RD92"/>
<sequence>MRPIVIEDTRAPCELRVFVTTARDPGSIEQLRGVGALSNEMSRESLLMPDLEHFPAKWIRFAVRKCGRPKKRADST</sequence>
<keyword evidence="2" id="KW-1185">Reference proteome</keyword>
<name>A0A0H1RD92_9HYPH</name>
<proteinExistence type="predicted"/>
<comment type="caution">
    <text evidence="1">The sequence shown here is derived from an EMBL/GenBank/DDBJ whole genome shotgun (WGS) entry which is preliminary data.</text>
</comment>
<evidence type="ECO:0000313" key="2">
    <source>
        <dbReference type="Proteomes" id="UP000035489"/>
    </source>
</evidence>
<dbReference type="EMBL" id="LCYG01000022">
    <property type="protein sequence ID" value="KLK93185.1"/>
    <property type="molecule type" value="Genomic_DNA"/>
</dbReference>
<protein>
    <submittedName>
        <fullName evidence="1">Uncharacterized protein</fullName>
    </submittedName>
</protein>
<dbReference type="Proteomes" id="UP000035489">
    <property type="component" value="Unassembled WGS sequence"/>
</dbReference>
<evidence type="ECO:0000313" key="1">
    <source>
        <dbReference type="EMBL" id="KLK93185.1"/>
    </source>
</evidence>
<reference evidence="1 2" key="1">
    <citation type="submission" date="2015-05" db="EMBL/GenBank/DDBJ databases">
        <title>Draft genome sequence of Microvirga vignae strain BR3299, a novel nitrogen fixing bacteria isolated from Brazil semi-aired region.</title>
        <authorList>
            <person name="Zilli J.E."/>
            <person name="Passos S.R."/>
            <person name="Leite J."/>
            <person name="Baldani J.I."/>
            <person name="Xavier G.R."/>
            <person name="Rumjaneck N.G."/>
            <person name="Simoes-Araujo J.L."/>
        </authorList>
    </citation>
    <scope>NUCLEOTIDE SEQUENCE [LARGE SCALE GENOMIC DNA]</scope>
    <source>
        <strain evidence="1 2">BR3299</strain>
    </source>
</reference>
<dbReference type="PATRIC" id="fig|1225564.3.peg.2727"/>